<keyword evidence="2" id="KW-1185">Reference proteome</keyword>
<organism evidence="1 2">
    <name type="scientific">Gordonia iterans</name>
    <dbReference type="NCBI Taxonomy" id="1004901"/>
    <lineage>
        <taxon>Bacteria</taxon>
        <taxon>Bacillati</taxon>
        <taxon>Actinomycetota</taxon>
        <taxon>Actinomycetes</taxon>
        <taxon>Mycobacteriales</taxon>
        <taxon>Gordoniaceae</taxon>
        <taxon>Gordonia</taxon>
    </lineage>
</organism>
<dbReference type="KEGG" id="git:C6V83_02345"/>
<reference evidence="1 2" key="1">
    <citation type="submission" date="2018-03" db="EMBL/GenBank/DDBJ databases">
        <title>Characteristics and genome of n-alkane degrading marine bacteria Gordonia iterans isolated from crude oil contaminated in Tae-an, South Korea.</title>
        <authorList>
            <person name="Lee S.-S."/>
            <person name="Kim H."/>
        </authorList>
    </citation>
    <scope>NUCLEOTIDE SEQUENCE [LARGE SCALE GENOMIC DNA]</scope>
    <source>
        <strain evidence="1 2">Co17</strain>
    </source>
</reference>
<accession>A0A2S0KC90</accession>
<evidence type="ECO:0000313" key="2">
    <source>
        <dbReference type="Proteomes" id="UP000239814"/>
    </source>
</evidence>
<dbReference type="Proteomes" id="UP000239814">
    <property type="component" value="Chromosome"/>
</dbReference>
<evidence type="ECO:0008006" key="3">
    <source>
        <dbReference type="Google" id="ProtNLM"/>
    </source>
</evidence>
<gene>
    <name evidence="1" type="ORF">C6V83_02345</name>
</gene>
<dbReference type="RefSeq" id="WP_105941042.1">
    <property type="nucleotide sequence ID" value="NZ_CP027433.1"/>
</dbReference>
<proteinExistence type="predicted"/>
<dbReference type="EMBL" id="CP027433">
    <property type="protein sequence ID" value="AVL99307.1"/>
    <property type="molecule type" value="Genomic_DNA"/>
</dbReference>
<sequence>MLTEEQSQLLVAMAEPLFRQPGTGLDRIPTTAAVARRLGWSVAKTNRQLDRLCERLAGAGVAGLTGDGRASAVNRRVRLVEYAMDTRLVTPDDLRLLDGG</sequence>
<protein>
    <recommendedName>
        <fullName evidence="3">Helix-turn-helix domain-containing protein</fullName>
    </recommendedName>
</protein>
<evidence type="ECO:0000313" key="1">
    <source>
        <dbReference type="EMBL" id="AVL99307.1"/>
    </source>
</evidence>
<name>A0A2S0KC90_9ACTN</name>
<dbReference type="OrthoDB" id="4375283at2"/>
<dbReference type="AlphaFoldDB" id="A0A2S0KC90"/>